<keyword evidence="3" id="KW-1185">Reference proteome</keyword>
<dbReference type="HOGENOM" id="CLU_042505_0_1_10"/>
<name>I3C455_9FLAO</name>
<dbReference type="RefSeq" id="WP_008611575.1">
    <property type="nucleotide sequence ID" value="NZ_JH651379.1"/>
</dbReference>
<protein>
    <submittedName>
        <fullName evidence="2">Outer membrane protein W</fullName>
    </submittedName>
</protein>
<evidence type="ECO:0000256" key="1">
    <source>
        <dbReference type="SAM" id="SignalP"/>
    </source>
</evidence>
<dbReference type="SUPFAM" id="SSF56925">
    <property type="entry name" value="OMPA-like"/>
    <property type="match status" value="1"/>
</dbReference>
<evidence type="ECO:0000313" key="3">
    <source>
        <dbReference type="Proteomes" id="UP000004690"/>
    </source>
</evidence>
<feature type="signal peptide" evidence="1">
    <location>
        <begin position="1"/>
        <end position="20"/>
    </location>
</feature>
<dbReference type="InterPro" id="IPR011250">
    <property type="entry name" value="OMP/PagP_B-barrel"/>
</dbReference>
<gene>
    <name evidence="2" type="ORF">JoomaDRAFT_1383</name>
</gene>
<dbReference type="Gene3D" id="2.40.160.20">
    <property type="match status" value="1"/>
</dbReference>
<dbReference type="AlphaFoldDB" id="I3C455"/>
<sequence>MRKLFLSMVFGVLASGIVCAQESEEKLYHNDFHKWQVRLRGILVTPDESANIGLIGGDAAISKSFMPELDFTYYFTKNIAAELILGTTNHDVKAINTAVGNLDLGDVWLLPPTLTLQYHWNVEENVRPYVGAGFNYTIFYNAANGPIADNVDYENSFSPAMQFGIDFDISKRWFINIDAKYLFLSTDVEVDATSALGAVVNAEVDINPFIAGIGIGFKL</sequence>
<accession>I3C455</accession>
<evidence type="ECO:0000313" key="2">
    <source>
        <dbReference type="EMBL" id="EIJ38398.1"/>
    </source>
</evidence>
<dbReference type="STRING" id="926559.JoomaDRAFT_1383"/>
<dbReference type="GO" id="GO:0019867">
    <property type="term" value="C:outer membrane"/>
    <property type="evidence" value="ECO:0007669"/>
    <property type="project" value="InterPro"/>
</dbReference>
<dbReference type="PANTHER" id="PTHR36920">
    <property type="match status" value="1"/>
</dbReference>
<dbReference type="PANTHER" id="PTHR36920:SF1">
    <property type="entry name" value="OUTER MEMBRANE PROTEIN W"/>
    <property type="match status" value="1"/>
</dbReference>
<feature type="chain" id="PRO_5003668424" evidence="1">
    <location>
        <begin position="21"/>
        <end position="219"/>
    </location>
</feature>
<dbReference type="Proteomes" id="UP000004690">
    <property type="component" value="Unassembled WGS sequence"/>
</dbReference>
<keyword evidence="1" id="KW-0732">Signal</keyword>
<proteinExistence type="predicted"/>
<dbReference type="GO" id="GO:0055085">
    <property type="term" value="P:transmembrane transport"/>
    <property type="evidence" value="ECO:0007669"/>
    <property type="project" value="TreeGrafter"/>
</dbReference>
<reference evidence="2 3" key="1">
    <citation type="submission" date="2012-02" db="EMBL/GenBank/DDBJ databases">
        <title>Improved High-Quality Draft genome of Joostella marina DSM 19592.</title>
        <authorList>
            <consortium name="US DOE Joint Genome Institute (JGI-PGF)"/>
            <person name="Lucas S."/>
            <person name="Copeland A."/>
            <person name="Lapidus A."/>
            <person name="Bruce D."/>
            <person name="Goodwin L."/>
            <person name="Pitluck S."/>
            <person name="Peters L."/>
            <person name="Chertkov O."/>
            <person name="Ovchinnikova G."/>
            <person name="Kyrpides N."/>
            <person name="Mavromatis K."/>
            <person name="Detter J.C."/>
            <person name="Han C."/>
            <person name="Land M."/>
            <person name="Hauser L."/>
            <person name="Markowitz V."/>
            <person name="Cheng J.-F."/>
            <person name="Hugenholtz P."/>
            <person name="Woyke T."/>
            <person name="Wu D."/>
            <person name="Tindall B."/>
            <person name="Brambilla E."/>
            <person name="Klenk H.-P."/>
            <person name="Eisen J.A."/>
        </authorList>
    </citation>
    <scope>NUCLEOTIDE SEQUENCE [LARGE SCALE GENOMIC DNA]</scope>
    <source>
        <strain evidence="2 3">DSM 19592</strain>
    </source>
</reference>
<dbReference type="EMBL" id="JH651379">
    <property type="protein sequence ID" value="EIJ38398.1"/>
    <property type="molecule type" value="Genomic_DNA"/>
</dbReference>
<dbReference type="eggNOG" id="COG3047">
    <property type="taxonomic scope" value="Bacteria"/>
</dbReference>
<organism evidence="2 3">
    <name type="scientific">Galbibacter orientalis DSM 19592</name>
    <dbReference type="NCBI Taxonomy" id="926559"/>
    <lineage>
        <taxon>Bacteria</taxon>
        <taxon>Pseudomonadati</taxon>
        <taxon>Bacteroidota</taxon>
        <taxon>Flavobacteriia</taxon>
        <taxon>Flavobacteriales</taxon>
        <taxon>Flavobacteriaceae</taxon>
        <taxon>Galbibacter</taxon>
    </lineage>
</organism>
<dbReference type="InterPro" id="IPR005618">
    <property type="entry name" value="OMPW"/>
</dbReference>
<dbReference type="OrthoDB" id="9807574at2"/>
<dbReference type="Pfam" id="PF03922">
    <property type="entry name" value="OmpW"/>
    <property type="match status" value="1"/>
</dbReference>